<dbReference type="EMBL" id="CP013862">
    <property type="protein sequence ID" value="ALX47508.1"/>
    <property type="molecule type" value="Genomic_DNA"/>
</dbReference>
<dbReference type="STRING" id="1472767.AOX59_02155"/>
<sequence length="94" mass="10829">MKKIYIHILNIVALILLTIFNLFASLGMNFTPLDEPLTAEYTHLASFYIILGVFYYLQLKQNALKKFLVLIIIEALCLYTWGLFGEGLLEPMIE</sequence>
<evidence type="ECO:0000313" key="2">
    <source>
        <dbReference type="EMBL" id="ALX47508.1"/>
    </source>
</evidence>
<proteinExistence type="predicted"/>
<gene>
    <name evidence="2" type="ORF">AOX59_02155</name>
</gene>
<accession>A0A0U4FIC8</accession>
<reference evidence="2 3" key="1">
    <citation type="submission" date="2016-01" db="EMBL/GenBank/DDBJ databases">
        <title>Complete genome sequence of strain Lentibacillus amyloliquefaciens LAM0015T isolated from saline sediment.</title>
        <authorList>
            <person name="Wang J.-L."/>
            <person name="He M.-X."/>
        </authorList>
    </citation>
    <scope>NUCLEOTIDE SEQUENCE [LARGE SCALE GENOMIC DNA]</scope>
    <source>
        <strain evidence="2 3">LAM0015</strain>
    </source>
</reference>
<feature type="transmembrane region" description="Helical" evidence="1">
    <location>
        <begin position="41"/>
        <end position="58"/>
    </location>
</feature>
<keyword evidence="1" id="KW-0472">Membrane</keyword>
<dbReference type="AlphaFoldDB" id="A0A0U4FIC8"/>
<keyword evidence="1" id="KW-0812">Transmembrane</keyword>
<organism evidence="2 3">
    <name type="scientific">Lentibacillus amyloliquefaciens</name>
    <dbReference type="NCBI Taxonomy" id="1472767"/>
    <lineage>
        <taxon>Bacteria</taxon>
        <taxon>Bacillati</taxon>
        <taxon>Bacillota</taxon>
        <taxon>Bacilli</taxon>
        <taxon>Bacillales</taxon>
        <taxon>Bacillaceae</taxon>
        <taxon>Lentibacillus</taxon>
    </lineage>
</organism>
<evidence type="ECO:0000313" key="3">
    <source>
        <dbReference type="Proteomes" id="UP000050331"/>
    </source>
</evidence>
<name>A0A0U4FIC8_9BACI</name>
<dbReference type="OrthoDB" id="2973812at2"/>
<keyword evidence="1" id="KW-1133">Transmembrane helix</keyword>
<feature type="transmembrane region" description="Helical" evidence="1">
    <location>
        <begin position="67"/>
        <end position="84"/>
    </location>
</feature>
<dbReference type="KEGG" id="lao:AOX59_02155"/>
<keyword evidence="3" id="KW-1185">Reference proteome</keyword>
<protein>
    <submittedName>
        <fullName evidence="2">Uncharacterized protein</fullName>
    </submittedName>
</protein>
<evidence type="ECO:0000256" key="1">
    <source>
        <dbReference type="SAM" id="Phobius"/>
    </source>
</evidence>
<dbReference type="Proteomes" id="UP000050331">
    <property type="component" value="Chromosome"/>
</dbReference>
<feature type="transmembrane region" description="Helical" evidence="1">
    <location>
        <begin position="7"/>
        <end position="29"/>
    </location>
</feature>
<dbReference type="RefSeq" id="WP_068441195.1">
    <property type="nucleotide sequence ID" value="NZ_CP013862.1"/>
</dbReference>